<dbReference type="Pfam" id="PF09791">
    <property type="entry name" value="Oxidored-like"/>
    <property type="match status" value="1"/>
</dbReference>
<feature type="region of interest" description="Disordered" evidence="1">
    <location>
        <begin position="145"/>
        <end position="209"/>
    </location>
</feature>
<dbReference type="PANTHER" id="PTHR21193:SF3">
    <property type="entry name" value="OXIDOREDUCTASE-LIKE DOMAIN-CONTAINING PROTEIN 1"/>
    <property type="match status" value="1"/>
</dbReference>
<dbReference type="STRING" id="1071383.J7QZG3"/>
<dbReference type="InterPro" id="IPR019180">
    <property type="entry name" value="Oxidoreductase-like_N"/>
</dbReference>
<accession>J7QZG3</accession>
<proteinExistence type="predicted"/>
<sequence>MMMMKVLTVGGPRCISTTASVHMTFEGRLKAGTLTPEQTLAKVFGGRVRGDPPRATSRMEGLGERVIAGVSVPGRPREPDNCCMSGCTHCVWEIFSDDVKYWRSRRREAAKRISSTQDTWPRDWDPPLPLLEAKNVPQELQHEKALLDSKRQDVPKPQLFPPRETDLPASVLAAKRRNALARAQEKKQQADTAGPDDNEDDTDPWEDVPVHIRAFAEFERKKRLQRRQQRAARK</sequence>
<dbReference type="OMA" id="CVWEIYN"/>
<dbReference type="AlphaFoldDB" id="J7QZG3"/>
<feature type="compositionally biased region" description="Acidic residues" evidence="1">
    <location>
        <begin position="194"/>
        <end position="206"/>
    </location>
</feature>
<feature type="domain" description="Oxidoreductase-like" evidence="2">
    <location>
        <begin position="66"/>
        <end position="110"/>
    </location>
</feature>
<evidence type="ECO:0000313" key="4">
    <source>
        <dbReference type="Proteomes" id="UP000006310"/>
    </source>
</evidence>
<dbReference type="InterPro" id="IPR039251">
    <property type="entry name" value="OXLD1"/>
</dbReference>
<dbReference type="GeneID" id="34523495"/>
<evidence type="ECO:0000313" key="3">
    <source>
        <dbReference type="EMBL" id="CCK67860.1"/>
    </source>
</evidence>
<reference evidence="4" key="2">
    <citation type="submission" date="2012-08" db="EMBL/GenBank/DDBJ databases">
        <title>Genome sequence of Kazachstania naganishii.</title>
        <authorList>
            <person name="Gordon J.L."/>
            <person name="Armisen D."/>
            <person name="Proux-Wera E."/>
            <person name="OhEigeartaigh S.S."/>
            <person name="Byrne K.P."/>
            <person name="Wolfe K.H."/>
        </authorList>
    </citation>
    <scope>NUCLEOTIDE SEQUENCE [LARGE SCALE GENOMIC DNA]</scope>
    <source>
        <strain evidence="4">ATCC MYA-139 / BCRC 22969 / CBS 8797 / CCRC 22969 / KCTC 17520 / NBRC 10181 / NCYC 3082</strain>
    </source>
</reference>
<dbReference type="KEGG" id="kng:KNAG_0A01710"/>
<dbReference type="PANTHER" id="PTHR21193">
    <property type="entry name" value="OXIDOREDUCTASE-LIKE DOMAIN-CONTAINING PROTEIN 1"/>
    <property type="match status" value="1"/>
</dbReference>
<organism evidence="3 4">
    <name type="scientific">Huiozyma naganishii (strain ATCC MYA-139 / BCRC 22969 / CBS 8797 / KCTC 17520 / NBRC 10181 / NCYC 3082 / Yp74L-3)</name>
    <name type="common">Yeast</name>
    <name type="synonym">Kazachstania naganishii</name>
    <dbReference type="NCBI Taxonomy" id="1071383"/>
    <lineage>
        <taxon>Eukaryota</taxon>
        <taxon>Fungi</taxon>
        <taxon>Dikarya</taxon>
        <taxon>Ascomycota</taxon>
        <taxon>Saccharomycotina</taxon>
        <taxon>Saccharomycetes</taxon>
        <taxon>Saccharomycetales</taxon>
        <taxon>Saccharomycetaceae</taxon>
        <taxon>Huiozyma</taxon>
    </lineage>
</organism>
<dbReference type="EMBL" id="HE978314">
    <property type="protein sequence ID" value="CCK67860.1"/>
    <property type="molecule type" value="Genomic_DNA"/>
</dbReference>
<keyword evidence="4" id="KW-1185">Reference proteome</keyword>
<dbReference type="GO" id="GO:0005739">
    <property type="term" value="C:mitochondrion"/>
    <property type="evidence" value="ECO:0007669"/>
    <property type="project" value="TreeGrafter"/>
</dbReference>
<dbReference type="HOGENOM" id="CLU_062297_1_0_1"/>
<dbReference type="eggNOG" id="KOG4690">
    <property type="taxonomic scope" value="Eukaryota"/>
</dbReference>
<protein>
    <recommendedName>
        <fullName evidence="2">Oxidoreductase-like domain-containing protein</fullName>
    </recommendedName>
</protein>
<name>J7QZG3_HUIN7</name>
<dbReference type="Proteomes" id="UP000006310">
    <property type="component" value="Chromosome 1"/>
</dbReference>
<feature type="compositionally biased region" description="Basic and acidic residues" evidence="1">
    <location>
        <begin position="145"/>
        <end position="154"/>
    </location>
</feature>
<gene>
    <name evidence="3" type="primary">KNAG0A01710</name>
    <name evidence="3" type="ordered locus">KNAG_0A01710</name>
</gene>
<dbReference type="OrthoDB" id="10064411at2759"/>
<evidence type="ECO:0000259" key="2">
    <source>
        <dbReference type="Pfam" id="PF09791"/>
    </source>
</evidence>
<reference evidence="3 4" key="1">
    <citation type="journal article" date="2011" name="Proc. Natl. Acad. Sci. U.S.A.">
        <title>Evolutionary erosion of yeast sex chromosomes by mating-type switching accidents.</title>
        <authorList>
            <person name="Gordon J.L."/>
            <person name="Armisen D."/>
            <person name="Proux-Wera E."/>
            <person name="Oheigeartaigh S.S."/>
            <person name="Byrne K.P."/>
            <person name="Wolfe K.H."/>
        </authorList>
    </citation>
    <scope>NUCLEOTIDE SEQUENCE [LARGE SCALE GENOMIC DNA]</scope>
    <source>
        <strain evidence="4">ATCC MYA-139 / BCRC 22969 / CBS 8797 / CCRC 22969 / KCTC 17520 / NBRC 10181 / NCYC 3082</strain>
    </source>
</reference>
<evidence type="ECO:0000256" key="1">
    <source>
        <dbReference type="SAM" id="MobiDB-lite"/>
    </source>
</evidence>
<dbReference type="RefSeq" id="XP_022462106.1">
    <property type="nucleotide sequence ID" value="XM_022611204.1"/>
</dbReference>